<dbReference type="Proteomes" id="UP001150879">
    <property type="component" value="Unassembled WGS sequence"/>
</dbReference>
<comment type="caution">
    <text evidence="1">The sequence shown here is derived from an EMBL/GenBank/DDBJ whole genome shotgun (WGS) entry which is preliminary data.</text>
</comment>
<protein>
    <submittedName>
        <fullName evidence="1">Uncharacterized protein</fullName>
    </submittedName>
</protein>
<gene>
    <name evidence="1" type="ORF">N7472_004603</name>
</gene>
<sequence length="68" mass="7621">MASRPLSRTYAEYSTQSIVNVPLAPERHSRAMPGRINFYESVGFESPGMSHSSFDGGVWFDTVRILLI</sequence>
<evidence type="ECO:0000313" key="2">
    <source>
        <dbReference type="Proteomes" id="UP001150879"/>
    </source>
</evidence>
<accession>A0A9W9JN40</accession>
<organism evidence="1 2">
    <name type="scientific">Penicillium cf. griseofulvum</name>
    <dbReference type="NCBI Taxonomy" id="2972120"/>
    <lineage>
        <taxon>Eukaryota</taxon>
        <taxon>Fungi</taxon>
        <taxon>Dikarya</taxon>
        <taxon>Ascomycota</taxon>
        <taxon>Pezizomycotina</taxon>
        <taxon>Eurotiomycetes</taxon>
        <taxon>Eurotiomycetidae</taxon>
        <taxon>Eurotiales</taxon>
        <taxon>Aspergillaceae</taxon>
        <taxon>Penicillium</taxon>
    </lineage>
</organism>
<reference evidence="1" key="2">
    <citation type="journal article" date="2023" name="IMA Fungus">
        <title>Comparative genomic study of the Penicillium genus elucidates a diverse pangenome and 15 lateral gene transfer events.</title>
        <authorList>
            <person name="Petersen C."/>
            <person name="Sorensen T."/>
            <person name="Nielsen M.R."/>
            <person name="Sondergaard T.E."/>
            <person name="Sorensen J.L."/>
            <person name="Fitzpatrick D.A."/>
            <person name="Frisvad J.C."/>
            <person name="Nielsen K.L."/>
        </authorList>
    </citation>
    <scope>NUCLEOTIDE SEQUENCE</scope>
    <source>
        <strain evidence="1">IBT 16849</strain>
    </source>
</reference>
<dbReference type="AlphaFoldDB" id="A0A9W9JN40"/>
<reference evidence="1" key="1">
    <citation type="submission" date="2022-11" db="EMBL/GenBank/DDBJ databases">
        <authorList>
            <person name="Petersen C."/>
        </authorList>
    </citation>
    <scope>NUCLEOTIDE SEQUENCE</scope>
    <source>
        <strain evidence="1">IBT 16849</strain>
    </source>
</reference>
<keyword evidence="2" id="KW-1185">Reference proteome</keyword>
<proteinExistence type="predicted"/>
<dbReference type="EMBL" id="JAPQKP010000003">
    <property type="protein sequence ID" value="KAJ5199399.1"/>
    <property type="molecule type" value="Genomic_DNA"/>
</dbReference>
<name>A0A9W9JN40_9EURO</name>
<evidence type="ECO:0000313" key="1">
    <source>
        <dbReference type="EMBL" id="KAJ5199399.1"/>
    </source>
</evidence>